<protein>
    <submittedName>
        <fullName evidence="2">Proline dehydrogenase</fullName>
        <ecNumber evidence="2">1.5.5.2</ecNumber>
    </submittedName>
</protein>
<evidence type="ECO:0000313" key="2">
    <source>
        <dbReference type="EMBL" id="CAA9344192.1"/>
    </source>
</evidence>
<feature type="region of interest" description="Disordered" evidence="1">
    <location>
        <begin position="1"/>
        <end position="342"/>
    </location>
</feature>
<feature type="compositionally biased region" description="Basic residues" evidence="1">
    <location>
        <begin position="64"/>
        <end position="85"/>
    </location>
</feature>
<keyword evidence="2" id="KW-0560">Oxidoreductase</keyword>
<dbReference type="AlphaFoldDB" id="A0A6J4LYE6"/>
<feature type="compositionally biased region" description="Low complexity" evidence="1">
    <location>
        <begin position="109"/>
        <end position="120"/>
    </location>
</feature>
<dbReference type="EC" id="1.5.5.2" evidence="2"/>
<feature type="non-terminal residue" evidence="2">
    <location>
        <position position="342"/>
    </location>
</feature>
<organism evidence="2">
    <name type="scientific">uncultured Gemmatimonadota bacterium</name>
    <dbReference type="NCBI Taxonomy" id="203437"/>
    <lineage>
        <taxon>Bacteria</taxon>
        <taxon>Pseudomonadati</taxon>
        <taxon>Gemmatimonadota</taxon>
        <taxon>environmental samples</taxon>
    </lineage>
</organism>
<feature type="compositionally biased region" description="Basic and acidic residues" evidence="1">
    <location>
        <begin position="130"/>
        <end position="140"/>
    </location>
</feature>
<feature type="compositionally biased region" description="Gly residues" evidence="1">
    <location>
        <begin position="184"/>
        <end position="200"/>
    </location>
</feature>
<proteinExistence type="predicted"/>
<feature type="compositionally biased region" description="Basic residues" evidence="1">
    <location>
        <begin position="223"/>
        <end position="248"/>
    </location>
</feature>
<feature type="non-terminal residue" evidence="2">
    <location>
        <position position="1"/>
    </location>
</feature>
<dbReference type="EMBL" id="CADCTV010000580">
    <property type="protein sequence ID" value="CAA9344192.1"/>
    <property type="molecule type" value="Genomic_DNA"/>
</dbReference>
<dbReference type="GO" id="GO:0004657">
    <property type="term" value="F:proline dehydrogenase activity"/>
    <property type="evidence" value="ECO:0007669"/>
    <property type="project" value="UniProtKB-EC"/>
</dbReference>
<sequence length="342" mass="36766">AQDEPAAPQREPHGQAHHHPRPPVARVRRALRGRRHPAGGAGRRPRPEPGRAERVAGLPGRVGGRPRRGRGGRRHGRAHPGVHRARGAERQPVHQAHAAGAGHRRGVLPAQRGARPFARPRAGRRKRRDLRADGHGEQRLHRAYHRPGGGAVGRRVPQRGHGAAVHAAPHGRRRGAADQTGLAGAAGEGRLPGAGVGGLSRQGRHRPHVRRGDEAAAGGGPLSRHRHPRRRHHRRHPPLRLGARHRQGVVRVPDAVRRAPRPADAPSRRRVQRARLRALRRLVVPVPDAPPGRAPRERAVHGGKRGQGGARRRRGDREAGGAGGGRAGRHRGGAGLAPRPAV</sequence>
<reference evidence="2" key="1">
    <citation type="submission" date="2020-02" db="EMBL/GenBank/DDBJ databases">
        <authorList>
            <person name="Meier V. D."/>
        </authorList>
    </citation>
    <scope>NUCLEOTIDE SEQUENCE</scope>
    <source>
        <strain evidence="2">AVDCRST_MAG89</strain>
    </source>
</reference>
<feature type="compositionally biased region" description="Basic and acidic residues" evidence="1">
    <location>
        <begin position="45"/>
        <end position="54"/>
    </location>
</feature>
<name>A0A6J4LYE6_9BACT</name>
<evidence type="ECO:0000256" key="1">
    <source>
        <dbReference type="SAM" id="MobiDB-lite"/>
    </source>
</evidence>
<feature type="compositionally biased region" description="Basic residues" evidence="1">
    <location>
        <begin position="15"/>
        <end position="37"/>
    </location>
</feature>
<gene>
    <name evidence="2" type="ORF">AVDCRST_MAG89-2772</name>
</gene>
<accession>A0A6J4LYE6</accession>
<feature type="compositionally biased region" description="Low complexity" evidence="1">
    <location>
        <begin position="153"/>
        <end position="168"/>
    </location>
</feature>
<feature type="compositionally biased region" description="Basic residues" evidence="1">
    <location>
        <begin position="268"/>
        <end position="280"/>
    </location>
</feature>